<comment type="similarity">
    <text evidence="1">Belongs to the short-chain dehydrogenases/reductases (SDR) family.</text>
</comment>
<accession>A0A3N6N5R0</accession>
<keyword evidence="4" id="KW-1185">Reference proteome</keyword>
<dbReference type="AlphaFoldDB" id="A0A3N6N5R0"/>
<evidence type="ECO:0000313" key="3">
    <source>
        <dbReference type="EMBL" id="RQH09975.1"/>
    </source>
</evidence>
<dbReference type="PANTHER" id="PTHR43639:SF1">
    <property type="entry name" value="SHORT-CHAIN DEHYDROGENASE_REDUCTASE FAMILY PROTEIN"/>
    <property type="match status" value="1"/>
</dbReference>
<dbReference type="OrthoDB" id="9806974at2"/>
<dbReference type="EMBL" id="RQIS01000001">
    <property type="protein sequence ID" value="RQH09975.1"/>
    <property type="molecule type" value="Genomic_DNA"/>
</dbReference>
<keyword evidence="2 3" id="KW-0560">Oxidoreductase</keyword>
<dbReference type="InterPro" id="IPR020904">
    <property type="entry name" value="Sc_DH/Rdtase_CS"/>
</dbReference>
<evidence type="ECO:0000313" key="4">
    <source>
        <dbReference type="Proteomes" id="UP000272778"/>
    </source>
</evidence>
<dbReference type="PRINTS" id="PR00081">
    <property type="entry name" value="GDHRDH"/>
</dbReference>
<reference evidence="3 4" key="1">
    <citation type="submission" date="2018-11" db="EMBL/GenBank/DDBJ databases">
        <title>Paraburkholderia sp. DHOA04, isolated from soil.</title>
        <authorList>
            <person name="Gao Z.-H."/>
            <person name="Qiu L.-H."/>
            <person name="Fu J.-C."/>
        </authorList>
    </citation>
    <scope>NUCLEOTIDE SEQUENCE [LARGE SCALE GENOMIC DNA]</scope>
    <source>
        <strain evidence="3 4">DHOA04</strain>
    </source>
</reference>
<dbReference type="InterPro" id="IPR002347">
    <property type="entry name" value="SDR_fam"/>
</dbReference>
<dbReference type="InterPro" id="IPR036291">
    <property type="entry name" value="NAD(P)-bd_dom_sf"/>
</dbReference>
<dbReference type="PRINTS" id="PR00080">
    <property type="entry name" value="SDRFAMILY"/>
</dbReference>
<dbReference type="Pfam" id="PF13561">
    <property type="entry name" value="adh_short_C2"/>
    <property type="match status" value="1"/>
</dbReference>
<dbReference type="EC" id="1.1.1.14" evidence="3"/>
<evidence type="ECO:0000256" key="1">
    <source>
        <dbReference type="ARBA" id="ARBA00006484"/>
    </source>
</evidence>
<proteinExistence type="inferred from homology"/>
<dbReference type="FunFam" id="3.40.50.720:FF:000084">
    <property type="entry name" value="Short-chain dehydrogenase reductase"/>
    <property type="match status" value="1"/>
</dbReference>
<name>A0A3N6N5R0_9BURK</name>
<comment type="caution">
    <text evidence="3">The sequence shown here is derived from an EMBL/GenBank/DDBJ whole genome shotgun (WGS) entry which is preliminary data.</text>
</comment>
<protein>
    <submittedName>
        <fullName evidence="3">L-iditol 2-dehydrogenase</fullName>
        <ecNumber evidence="3">1.1.1.14</ecNumber>
    </submittedName>
</protein>
<organism evidence="3 4">
    <name type="scientific">Paraburkholderia dinghuensis</name>
    <dbReference type="NCBI Taxonomy" id="2305225"/>
    <lineage>
        <taxon>Bacteria</taxon>
        <taxon>Pseudomonadati</taxon>
        <taxon>Pseudomonadota</taxon>
        <taxon>Betaproteobacteria</taxon>
        <taxon>Burkholderiales</taxon>
        <taxon>Burkholderiaceae</taxon>
        <taxon>Paraburkholderia</taxon>
    </lineage>
</organism>
<dbReference type="Gene3D" id="3.40.50.720">
    <property type="entry name" value="NAD(P)-binding Rossmann-like Domain"/>
    <property type="match status" value="1"/>
</dbReference>
<dbReference type="PROSITE" id="PS00061">
    <property type="entry name" value="ADH_SHORT"/>
    <property type="match status" value="1"/>
</dbReference>
<dbReference type="PANTHER" id="PTHR43639">
    <property type="entry name" value="OXIDOREDUCTASE, SHORT-CHAIN DEHYDROGENASE/REDUCTASE FAMILY (AFU_ORTHOLOGUE AFUA_5G02870)"/>
    <property type="match status" value="1"/>
</dbReference>
<dbReference type="Proteomes" id="UP000272778">
    <property type="component" value="Unassembled WGS sequence"/>
</dbReference>
<dbReference type="GO" id="GO:0003939">
    <property type="term" value="F:L-iditol 2-dehydrogenase (NAD+) activity"/>
    <property type="evidence" value="ECO:0007669"/>
    <property type="project" value="UniProtKB-EC"/>
</dbReference>
<sequence length="292" mass="30982">MLGYWAFAHPIGAQGAGTNELGDSPVTHSANPAAGRLQDKVAVLTGAASGIGEAVASRYLEEGACCVLVDVKPAGAIAPQLAADHPERVLAQSADVTRREDIERIVDAAVERFGRVDILFNNAALFDMRPLLDESWDVYDRLFAVNVKGMFFLMQAVARRMVEQGHGGKIINMSSQAGRRGEALVSHYCATKAAVLSYTQSAALALAPYRINVNGIAPGVVDTPMWDQVDALFAQYEHLAVGEKKRLVGAAVPLGRMGLPADLTGAALFLASADADYITAQTLNVDGGNWMS</sequence>
<dbReference type="NCBIfam" id="NF005472">
    <property type="entry name" value="PRK07067.1"/>
    <property type="match status" value="1"/>
</dbReference>
<dbReference type="NCBIfam" id="NF005559">
    <property type="entry name" value="PRK07231.1"/>
    <property type="match status" value="1"/>
</dbReference>
<gene>
    <name evidence="3" type="ORF">D1Y85_02230</name>
</gene>
<evidence type="ECO:0000256" key="2">
    <source>
        <dbReference type="ARBA" id="ARBA00023002"/>
    </source>
</evidence>
<dbReference type="SUPFAM" id="SSF51735">
    <property type="entry name" value="NAD(P)-binding Rossmann-fold domains"/>
    <property type="match status" value="1"/>
</dbReference>